<dbReference type="PANTHER" id="PTHR47268">
    <property type="entry name" value="ACYLPHOSPHATASE"/>
    <property type="match status" value="1"/>
</dbReference>
<accession>A0ABU8VCA6</accession>
<dbReference type="PROSITE" id="PS51160">
    <property type="entry name" value="ACYLPHOSPHATASE_3"/>
    <property type="match status" value="1"/>
</dbReference>
<evidence type="ECO:0000313" key="8">
    <source>
        <dbReference type="Proteomes" id="UP001365846"/>
    </source>
</evidence>
<dbReference type="SUPFAM" id="SSF54975">
    <property type="entry name" value="Acylphosphatase/BLUF domain-like"/>
    <property type="match status" value="1"/>
</dbReference>
<name>A0ABU8VCA6_9BURK</name>
<comment type="caution">
    <text evidence="7">The sequence shown here is derived from an EMBL/GenBank/DDBJ whole genome shotgun (WGS) entry which is preliminary data.</text>
</comment>
<dbReference type="InterPro" id="IPR001792">
    <property type="entry name" value="Acylphosphatase-like_dom"/>
</dbReference>
<protein>
    <recommendedName>
        <fullName evidence="2 4">acylphosphatase</fullName>
        <ecNumber evidence="2 4">3.6.1.7</ecNumber>
    </recommendedName>
</protein>
<keyword evidence="4 7" id="KW-0378">Hydrolase</keyword>
<evidence type="ECO:0000256" key="4">
    <source>
        <dbReference type="PROSITE-ProRule" id="PRU00520"/>
    </source>
</evidence>
<evidence type="ECO:0000256" key="5">
    <source>
        <dbReference type="RuleBase" id="RU004168"/>
    </source>
</evidence>
<dbReference type="Gene3D" id="3.30.70.100">
    <property type="match status" value="1"/>
</dbReference>
<evidence type="ECO:0000256" key="3">
    <source>
        <dbReference type="ARBA" id="ARBA00047645"/>
    </source>
</evidence>
<evidence type="ECO:0000259" key="6">
    <source>
        <dbReference type="PROSITE" id="PS51160"/>
    </source>
</evidence>
<gene>
    <name evidence="7" type="ORF">WKW77_08960</name>
</gene>
<feature type="domain" description="Acylphosphatase-like" evidence="6">
    <location>
        <begin position="12"/>
        <end position="100"/>
    </location>
</feature>
<organism evidence="7 8">
    <name type="scientific">Variovorax ureilyticus</name>
    <dbReference type="NCBI Taxonomy" id="1836198"/>
    <lineage>
        <taxon>Bacteria</taxon>
        <taxon>Pseudomonadati</taxon>
        <taxon>Pseudomonadota</taxon>
        <taxon>Betaproteobacteria</taxon>
        <taxon>Burkholderiales</taxon>
        <taxon>Comamonadaceae</taxon>
        <taxon>Variovorax</taxon>
    </lineage>
</organism>
<reference evidence="7 8" key="1">
    <citation type="submission" date="2024-03" db="EMBL/GenBank/DDBJ databases">
        <title>Novel species of the genus Variovorax.</title>
        <authorList>
            <person name="Liu Q."/>
            <person name="Xin Y.-H."/>
        </authorList>
    </citation>
    <scope>NUCLEOTIDE SEQUENCE [LARGE SCALE GENOMIC DNA]</scope>
    <source>
        <strain evidence="7 8">KACC 18899</strain>
    </source>
</reference>
<dbReference type="EMBL" id="JBBKZU010000003">
    <property type="protein sequence ID" value="MEJ8811195.1"/>
    <property type="molecule type" value="Genomic_DNA"/>
</dbReference>
<comment type="similarity">
    <text evidence="1 5">Belongs to the acylphosphatase family.</text>
</comment>
<dbReference type="InterPro" id="IPR020456">
    <property type="entry name" value="Acylphosphatase"/>
</dbReference>
<feature type="active site" evidence="4">
    <location>
        <position position="27"/>
    </location>
</feature>
<dbReference type="Proteomes" id="UP001365846">
    <property type="component" value="Unassembled WGS sequence"/>
</dbReference>
<comment type="catalytic activity">
    <reaction evidence="3 4">
        <text>an acyl phosphate + H2O = a carboxylate + phosphate + H(+)</text>
        <dbReference type="Rhea" id="RHEA:14965"/>
        <dbReference type="ChEBI" id="CHEBI:15377"/>
        <dbReference type="ChEBI" id="CHEBI:15378"/>
        <dbReference type="ChEBI" id="CHEBI:29067"/>
        <dbReference type="ChEBI" id="CHEBI:43474"/>
        <dbReference type="ChEBI" id="CHEBI:59918"/>
        <dbReference type="EC" id="3.6.1.7"/>
    </reaction>
</comment>
<evidence type="ECO:0000256" key="1">
    <source>
        <dbReference type="ARBA" id="ARBA00005614"/>
    </source>
</evidence>
<dbReference type="EC" id="3.6.1.7" evidence="2 4"/>
<evidence type="ECO:0000313" key="7">
    <source>
        <dbReference type="EMBL" id="MEJ8811195.1"/>
    </source>
</evidence>
<dbReference type="GO" id="GO:0003998">
    <property type="term" value="F:acylphosphatase activity"/>
    <property type="evidence" value="ECO:0007669"/>
    <property type="project" value="UniProtKB-EC"/>
</dbReference>
<dbReference type="InterPro" id="IPR017968">
    <property type="entry name" value="Acylphosphatase_CS"/>
</dbReference>
<proteinExistence type="inferred from homology"/>
<dbReference type="Pfam" id="PF00708">
    <property type="entry name" value="Acylphosphatase"/>
    <property type="match status" value="1"/>
</dbReference>
<keyword evidence="8" id="KW-1185">Reference proteome</keyword>
<evidence type="ECO:0000256" key="2">
    <source>
        <dbReference type="ARBA" id="ARBA00012150"/>
    </source>
</evidence>
<dbReference type="PRINTS" id="PR00112">
    <property type="entry name" value="ACYLPHPHTASE"/>
</dbReference>
<sequence>MDGGDNTGTIDCRLIRAVGRVQGVGYRQACVRHARALGITGWVRNRLDGSVEAMLQGSPNQIAHMCDWLRSGVPGARVSSLEVKEVPRPFDRLAVFERQPTV</sequence>
<feature type="active site" evidence="4">
    <location>
        <position position="45"/>
    </location>
</feature>
<dbReference type="PANTHER" id="PTHR47268:SF4">
    <property type="entry name" value="ACYLPHOSPHATASE"/>
    <property type="match status" value="1"/>
</dbReference>
<dbReference type="InterPro" id="IPR036046">
    <property type="entry name" value="Acylphosphatase-like_dom_sf"/>
</dbReference>
<dbReference type="PROSITE" id="PS00151">
    <property type="entry name" value="ACYLPHOSPHATASE_2"/>
    <property type="match status" value="1"/>
</dbReference>